<keyword evidence="3" id="KW-0813">Transport</keyword>
<feature type="transmembrane region" description="Helical" evidence="7">
    <location>
        <begin position="385"/>
        <end position="407"/>
    </location>
</feature>
<dbReference type="GO" id="GO:0012505">
    <property type="term" value="C:endomembrane system"/>
    <property type="evidence" value="ECO:0007669"/>
    <property type="project" value="UniProtKB-SubCell"/>
</dbReference>
<organism evidence="9 10">
    <name type="scientific">Paraflavisolibacter caeni</name>
    <dbReference type="NCBI Taxonomy" id="2982496"/>
    <lineage>
        <taxon>Bacteria</taxon>
        <taxon>Pseudomonadati</taxon>
        <taxon>Bacteroidota</taxon>
        <taxon>Chitinophagia</taxon>
        <taxon>Chitinophagales</taxon>
        <taxon>Chitinophagaceae</taxon>
        <taxon>Paraflavisolibacter</taxon>
    </lineage>
</organism>
<evidence type="ECO:0000256" key="6">
    <source>
        <dbReference type="ARBA" id="ARBA00023136"/>
    </source>
</evidence>
<dbReference type="EMBL" id="JAOTIF010000009">
    <property type="protein sequence ID" value="MCU7550089.1"/>
    <property type="molecule type" value="Genomic_DNA"/>
</dbReference>
<feature type="transmembrane region" description="Helical" evidence="7">
    <location>
        <begin position="208"/>
        <end position="226"/>
    </location>
</feature>
<feature type="transmembrane region" description="Helical" evidence="7">
    <location>
        <begin position="232"/>
        <end position="253"/>
    </location>
</feature>
<dbReference type="InterPro" id="IPR011701">
    <property type="entry name" value="MFS"/>
</dbReference>
<sequence>MQKTTSLTGASESKPDMKLFIACFIALVTTAFGFILRAVVLPQWGEEFRLTQTQLGEISGVGLWPFAISIVLFSLIIDKIGYKTAMIFAIICHITSAIITIFANGYWMLYIGTFIVALGNGTVEAVVNPVVATMFPREKTKWLSILHAGWAGGLVLGGVMALLLGQDIQWEYKIGLILLPTLVYAFMMIPRKFPLNERVQAGVSYKEMLQEVGAGGALIIIALIVFQLGAVFGWSTSLNIIITLLLTVLFGFYTRSFGQPLFILLLLIMIPLAITELGTDSWITDLMTPEMGKLGLQAGWVLVYTSAIMFVLRFFAGPILHKISSVGLLAVCSGIAAIGLYMLSFSSGIIILVAATIYGLAKTFFWPTMLGVVAERFPKGGALTLNITGGLGMIAAGVIGAGILGFIQDKSVDVKVAEYDRVNKVALHSTYVTEQKTSLFGDYQALDQNKLALASPEDLQTVATIRDTAKKEALRYIVVFPIIMMVSYVGLLVYFRSKGGYKAVVLQKEPVVIPIPNQH</sequence>
<dbReference type="Proteomes" id="UP001155483">
    <property type="component" value="Unassembled WGS sequence"/>
</dbReference>
<proteinExistence type="inferred from homology"/>
<feature type="transmembrane region" description="Helical" evidence="7">
    <location>
        <begin position="260"/>
        <end position="278"/>
    </location>
</feature>
<keyword evidence="5 7" id="KW-1133">Transmembrane helix</keyword>
<evidence type="ECO:0000256" key="3">
    <source>
        <dbReference type="ARBA" id="ARBA00022448"/>
    </source>
</evidence>
<evidence type="ECO:0000256" key="5">
    <source>
        <dbReference type="ARBA" id="ARBA00022989"/>
    </source>
</evidence>
<comment type="subcellular location">
    <subcellularLocation>
        <location evidence="1">Endomembrane system</location>
        <topology evidence="1">Multi-pass membrane protein</topology>
    </subcellularLocation>
</comment>
<dbReference type="InterPro" id="IPR036259">
    <property type="entry name" value="MFS_trans_sf"/>
</dbReference>
<dbReference type="PANTHER" id="PTHR23514:SF3">
    <property type="entry name" value="BYPASS OF STOP CODON PROTEIN 6"/>
    <property type="match status" value="1"/>
</dbReference>
<feature type="transmembrane region" description="Helical" evidence="7">
    <location>
        <begin position="170"/>
        <end position="187"/>
    </location>
</feature>
<comment type="similarity">
    <text evidence="2">Belongs to the major facilitator superfamily.</text>
</comment>
<reference evidence="9" key="2">
    <citation type="submission" date="2023-04" db="EMBL/GenBank/DDBJ databases">
        <title>Paracnuella aquatica gen. nov., sp. nov., a member of the family Chitinophagaceae isolated from a hot spring.</title>
        <authorList>
            <person name="Wang C."/>
        </authorList>
    </citation>
    <scope>NUCLEOTIDE SEQUENCE</scope>
    <source>
        <strain evidence="9">LB-8</strain>
    </source>
</reference>
<feature type="transmembrane region" description="Helical" evidence="7">
    <location>
        <begin position="323"/>
        <end position="343"/>
    </location>
</feature>
<dbReference type="SUPFAM" id="SSF103473">
    <property type="entry name" value="MFS general substrate transporter"/>
    <property type="match status" value="1"/>
</dbReference>
<protein>
    <submittedName>
        <fullName evidence="9">MFS transporter</fullName>
    </submittedName>
</protein>
<evidence type="ECO:0000259" key="8">
    <source>
        <dbReference type="PROSITE" id="PS50850"/>
    </source>
</evidence>
<keyword evidence="4 7" id="KW-0812">Transmembrane</keyword>
<gene>
    <name evidence="9" type="ORF">OCK74_13275</name>
</gene>
<feature type="transmembrane region" description="Helical" evidence="7">
    <location>
        <begin position="298"/>
        <end position="316"/>
    </location>
</feature>
<evidence type="ECO:0000313" key="10">
    <source>
        <dbReference type="Proteomes" id="UP001155483"/>
    </source>
</evidence>
<feature type="transmembrane region" description="Helical" evidence="7">
    <location>
        <begin position="20"/>
        <end position="40"/>
    </location>
</feature>
<evidence type="ECO:0000256" key="4">
    <source>
        <dbReference type="ARBA" id="ARBA00022692"/>
    </source>
</evidence>
<comment type="caution">
    <text evidence="9">The sequence shown here is derived from an EMBL/GenBank/DDBJ whole genome shotgun (WGS) entry which is preliminary data.</text>
</comment>
<accession>A0A9X3BG17</accession>
<dbReference type="Pfam" id="PF07690">
    <property type="entry name" value="MFS_1"/>
    <property type="match status" value="1"/>
</dbReference>
<feature type="domain" description="Major facilitator superfamily (MFS) profile" evidence="8">
    <location>
        <begin position="19"/>
        <end position="502"/>
    </location>
</feature>
<evidence type="ECO:0000256" key="1">
    <source>
        <dbReference type="ARBA" id="ARBA00004127"/>
    </source>
</evidence>
<dbReference type="Gene3D" id="1.20.1250.20">
    <property type="entry name" value="MFS general substrate transporter like domains"/>
    <property type="match status" value="2"/>
</dbReference>
<dbReference type="PANTHER" id="PTHR23514">
    <property type="entry name" value="BYPASS OF STOP CODON PROTEIN 6"/>
    <property type="match status" value="1"/>
</dbReference>
<feature type="transmembrane region" description="Helical" evidence="7">
    <location>
        <begin position="349"/>
        <end position="373"/>
    </location>
</feature>
<keyword evidence="6 7" id="KW-0472">Membrane</keyword>
<feature type="transmembrane region" description="Helical" evidence="7">
    <location>
        <begin position="143"/>
        <end position="164"/>
    </location>
</feature>
<dbReference type="PROSITE" id="PS50850">
    <property type="entry name" value="MFS"/>
    <property type="match status" value="1"/>
</dbReference>
<name>A0A9X3BG17_9BACT</name>
<dbReference type="InterPro" id="IPR020846">
    <property type="entry name" value="MFS_dom"/>
</dbReference>
<keyword evidence="10" id="KW-1185">Reference proteome</keyword>
<dbReference type="GO" id="GO:0022857">
    <property type="term" value="F:transmembrane transporter activity"/>
    <property type="evidence" value="ECO:0007669"/>
    <property type="project" value="InterPro"/>
</dbReference>
<feature type="transmembrane region" description="Helical" evidence="7">
    <location>
        <begin position="84"/>
        <end position="103"/>
    </location>
</feature>
<feature type="transmembrane region" description="Helical" evidence="7">
    <location>
        <begin position="473"/>
        <end position="495"/>
    </location>
</feature>
<dbReference type="GO" id="GO:0016020">
    <property type="term" value="C:membrane"/>
    <property type="evidence" value="ECO:0007669"/>
    <property type="project" value="TreeGrafter"/>
</dbReference>
<feature type="transmembrane region" description="Helical" evidence="7">
    <location>
        <begin position="60"/>
        <end position="77"/>
    </location>
</feature>
<dbReference type="AlphaFoldDB" id="A0A9X3BG17"/>
<reference evidence="9" key="1">
    <citation type="submission" date="2022-09" db="EMBL/GenBank/DDBJ databases">
        <authorList>
            <person name="Yuan C."/>
            <person name="Ke Z."/>
        </authorList>
    </citation>
    <scope>NUCLEOTIDE SEQUENCE</scope>
    <source>
        <strain evidence="9">LB-8</strain>
    </source>
</reference>
<evidence type="ECO:0000256" key="7">
    <source>
        <dbReference type="SAM" id="Phobius"/>
    </source>
</evidence>
<dbReference type="RefSeq" id="WP_279297529.1">
    <property type="nucleotide sequence ID" value="NZ_JAOTIF010000009.1"/>
</dbReference>
<feature type="transmembrane region" description="Helical" evidence="7">
    <location>
        <begin position="109"/>
        <end position="131"/>
    </location>
</feature>
<dbReference type="InterPro" id="IPR051788">
    <property type="entry name" value="MFS_Transporter"/>
</dbReference>
<evidence type="ECO:0000256" key="2">
    <source>
        <dbReference type="ARBA" id="ARBA00008335"/>
    </source>
</evidence>
<evidence type="ECO:0000313" key="9">
    <source>
        <dbReference type="EMBL" id="MCU7550089.1"/>
    </source>
</evidence>